<name>A0A420XIT2_9PAST</name>
<organism evidence="1 2">
    <name type="scientific">Otariodibacter oris</name>
    <dbReference type="NCBI Taxonomy" id="1032623"/>
    <lineage>
        <taxon>Bacteria</taxon>
        <taxon>Pseudomonadati</taxon>
        <taxon>Pseudomonadota</taxon>
        <taxon>Gammaproteobacteria</taxon>
        <taxon>Pasteurellales</taxon>
        <taxon>Pasteurellaceae</taxon>
        <taxon>Otariodibacter</taxon>
    </lineage>
</organism>
<dbReference type="Proteomes" id="UP000280099">
    <property type="component" value="Unassembled WGS sequence"/>
</dbReference>
<dbReference type="AlphaFoldDB" id="A0A420XIT2"/>
<dbReference type="RefSeq" id="WP_121121568.1">
    <property type="nucleotide sequence ID" value="NZ_CP016604.1"/>
</dbReference>
<comment type="caution">
    <text evidence="1">The sequence shown here is derived from an EMBL/GenBank/DDBJ whole genome shotgun (WGS) entry which is preliminary data.</text>
</comment>
<protein>
    <submittedName>
        <fullName evidence="1">Uncharacterized protein</fullName>
    </submittedName>
</protein>
<evidence type="ECO:0000313" key="1">
    <source>
        <dbReference type="EMBL" id="RKR77133.1"/>
    </source>
</evidence>
<evidence type="ECO:0000313" key="2">
    <source>
        <dbReference type="Proteomes" id="UP000280099"/>
    </source>
</evidence>
<gene>
    <name evidence="1" type="ORF">DES31_0456</name>
</gene>
<reference evidence="1 2" key="1">
    <citation type="submission" date="2018-10" db="EMBL/GenBank/DDBJ databases">
        <title>Genomic Encyclopedia of Type Strains, Phase IV (KMG-IV): sequencing the most valuable type-strain genomes for metagenomic binning, comparative biology and taxonomic classification.</title>
        <authorList>
            <person name="Goeker M."/>
        </authorList>
    </citation>
    <scope>NUCLEOTIDE SEQUENCE [LARGE SCALE GENOMIC DNA]</scope>
    <source>
        <strain evidence="1 2">DSM 23800</strain>
    </source>
</reference>
<proteinExistence type="predicted"/>
<dbReference type="EMBL" id="RBJC01000004">
    <property type="protein sequence ID" value="RKR77133.1"/>
    <property type="molecule type" value="Genomic_DNA"/>
</dbReference>
<sequence length="80" mass="9007">MANKATRQAEQKTFTYIKDVLPQPELNAFKNAKSSLWNAQSMLEVIARADIQDIEPHILQSAIRGINEIVLDSVAQLEEL</sequence>
<keyword evidence="2" id="KW-1185">Reference proteome</keyword>
<accession>A0A420XIT2</accession>